<evidence type="ECO:0000313" key="2">
    <source>
        <dbReference type="Proteomes" id="UP000618579"/>
    </source>
</evidence>
<dbReference type="SUPFAM" id="SSF116922">
    <property type="entry name" value="YugE-like"/>
    <property type="match status" value="1"/>
</dbReference>
<protein>
    <submittedName>
        <fullName evidence="1">Uncharacterized protein</fullName>
    </submittedName>
</protein>
<reference evidence="1 2" key="1">
    <citation type="submission" date="2019-10" db="EMBL/GenBank/DDBJ databases">
        <title>Description of Paenibacillus pedi sp. nov.</title>
        <authorList>
            <person name="Carlier A."/>
            <person name="Qi S."/>
        </authorList>
    </citation>
    <scope>NUCLEOTIDE SEQUENCE [LARGE SCALE GENOMIC DNA]</scope>
    <source>
        <strain evidence="1 2">LMG 31457</strain>
    </source>
</reference>
<keyword evidence="2" id="KW-1185">Reference proteome</keyword>
<sequence length="127" mass="14779">MKFRAVSEQTKMNYMLWSIKKEIIKETAYLNALPYDPTPIMEIVKHHIDAWDPVKLLALGCPDDEYEGETRTLTIYLTKHLQDLEIHAFSKKIDQLFRSSFGDEYQDEDGSMQVAGEILQVLRTLVK</sequence>
<comment type="caution">
    <text evidence="1">The sequence shown here is derived from an EMBL/GenBank/DDBJ whole genome shotgun (WGS) entry which is preliminary data.</text>
</comment>
<gene>
    <name evidence="1" type="ORF">GC097_19720</name>
</gene>
<name>A0ABX1ZTQ9_9BACL</name>
<dbReference type="RefSeq" id="WP_171685065.1">
    <property type="nucleotide sequence ID" value="NZ_WHNZ01000042.1"/>
</dbReference>
<dbReference type="Gene3D" id="1.10.340.20">
    <property type="entry name" value="Apc36109-like domain"/>
    <property type="match status" value="1"/>
</dbReference>
<organism evidence="1 2">
    <name type="scientific">Paenibacillus planticolens</name>
    <dbReference type="NCBI Taxonomy" id="2654976"/>
    <lineage>
        <taxon>Bacteria</taxon>
        <taxon>Bacillati</taxon>
        <taxon>Bacillota</taxon>
        <taxon>Bacilli</taxon>
        <taxon>Bacillales</taxon>
        <taxon>Paenibacillaceae</taxon>
        <taxon>Paenibacillus</taxon>
    </lineage>
</organism>
<accession>A0ABX1ZTQ9</accession>
<dbReference type="EMBL" id="WHNZ01000042">
    <property type="protein sequence ID" value="NOV02239.1"/>
    <property type="molecule type" value="Genomic_DNA"/>
</dbReference>
<proteinExistence type="predicted"/>
<dbReference type="InterPro" id="IPR023162">
    <property type="entry name" value="Apc36109-like_dom_sf"/>
</dbReference>
<evidence type="ECO:0000313" key="1">
    <source>
        <dbReference type="EMBL" id="NOV02239.1"/>
    </source>
</evidence>
<dbReference type="Proteomes" id="UP000618579">
    <property type="component" value="Unassembled WGS sequence"/>
</dbReference>